<gene>
    <name evidence="2" type="ORF">KCX82_03305</name>
</gene>
<dbReference type="EMBL" id="JAGSND010000002">
    <property type="protein sequence ID" value="MBR0596895.1"/>
    <property type="molecule type" value="Genomic_DNA"/>
</dbReference>
<dbReference type="InterPro" id="IPR017853">
    <property type="entry name" value="GH"/>
</dbReference>
<dbReference type="PANTHER" id="PTHR46066:SF2">
    <property type="entry name" value="CHITINASE DOMAIN-CONTAINING PROTEIN 1"/>
    <property type="match status" value="1"/>
</dbReference>
<dbReference type="SUPFAM" id="SSF51445">
    <property type="entry name" value="(Trans)glycosidases"/>
    <property type="match status" value="1"/>
</dbReference>
<evidence type="ECO:0000313" key="2">
    <source>
        <dbReference type="EMBL" id="MBR0596895.1"/>
    </source>
</evidence>
<comment type="caution">
    <text evidence="2">The sequence shown here is derived from an EMBL/GenBank/DDBJ whole genome shotgun (WGS) entry which is preliminary data.</text>
</comment>
<evidence type="ECO:0000259" key="1">
    <source>
        <dbReference type="PROSITE" id="PS51910"/>
    </source>
</evidence>
<dbReference type="GO" id="GO:0070492">
    <property type="term" value="F:oligosaccharide binding"/>
    <property type="evidence" value="ECO:0007669"/>
    <property type="project" value="TreeGrafter"/>
</dbReference>
<reference evidence="2" key="1">
    <citation type="submission" date="2021-04" db="EMBL/GenBank/DDBJ databases">
        <title>Sinoanaerobacter chloroacetimidivorans sp. nov., an obligate anaerobic bacterium isolated from anaerobic sludge.</title>
        <authorList>
            <person name="Bao Y."/>
        </authorList>
    </citation>
    <scope>NUCLEOTIDE SEQUENCE</scope>
    <source>
        <strain evidence="2">BAD-6</strain>
    </source>
</reference>
<dbReference type="Pfam" id="PF00704">
    <property type="entry name" value="Glyco_hydro_18"/>
    <property type="match status" value="1"/>
</dbReference>
<proteinExistence type="predicted"/>
<dbReference type="Proteomes" id="UP000675664">
    <property type="component" value="Unassembled WGS sequence"/>
</dbReference>
<accession>A0A8J7W0A8</accession>
<dbReference type="RefSeq" id="WP_227017028.1">
    <property type="nucleotide sequence ID" value="NZ_JAGSND010000002.1"/>
</dbReference>
<organism evidence="2 3">
    <name type="scientific">Sinanaerobacter chloroacetimidivorans</name>
    <dbReference type="NCBI Taxonomy" id="2818044"/>
    <lineage>
        <taxon>Bacteria</taxon>
        <taxon>Bacillati</taxon>
        <taxon>Bacillota</taxon>
        <taxon>Clostridia</taxon>
        <taxon>Peptostreptococcales</taxon>
        <taxon>Anaerovoracaceae</taxon>
        <taxon>Sinanaerobacter</taxon>
    </lineage>
</organism>
<dbReference type="Gene3D" id="3.20.20.80">
    <property type="entry name" value="Glycosidases"/>
    <property type="match status" value="1"/>
</dbReference>
<protein>
    <recommendedName>
        <fullName evidence="1">GH18 domain-containing protein</fullName>
    </recommendedName>
</protein>
<dbReference type="AlphaFoldDB" id="A0A8J7W0A8"/>
<reference evidence="2" key="2">
    <citation type="submission" date="2021-04" db="EMBL/GenBank/DDBJ databases">
        <authorList>
            <person name="Liu J."/>
        </authorList>
    </citation>
    <scope>NUCLEOTIDE SEQUENCE</scope>
    <source>
        <strain evidence="2">BAD-6</strain>
    </source>
</reference>
<keyword evidence="3" id="KW-1185">Reference proteome</keyword>
<dbReference type="InterPro" id="IPR001223">
    <property type="entry name" value="Glyco_hydro18_cat"/>
</dbReference>
<feature type="domain" description="GH18" evidence="1">
    <location>
        <begin position="1"/>
        <end position="203"/>
    </location>
</feature>
<name>A0A8J7W0A8_9FIRM</name>
<dbReference type="GO" id="GO:0012505">
    <property type="term" value="C:endomembrane system"/>
    <property type="evidence" value="ECO:0007669"/>
    <property type="project" value="TreeGrafter"/>
</dbReference>
<evidence type="ECO:0000313" key="3">
    <source>
        <dbReference type="Proteomes" id="UP000675664"/>
    </source>
</evidence>
<dbReference type="PROSITE" id="PS51910">
    <property type="entry name" value="GH18_2"/>
    <property type="match status" value="1"/>
</dbReference>
<sequence>MPWYNIRASQYGSILVNGYAYPFIQQGVLEEWLPDLTYVSSFSYGINRAGELIPPNPNDEQLLQTAMNNGVATLLVLTAMDAEGKFSSELAHQVLTDPVARDNLVNNIYTMVDAKNFYGVDFDLEFIYADDRDDYVQLVSQTAARLNPAGYIVLVALAPKTYTEQPGLLYEGHDYQGLGSAANLVLLMTYEWGYTYGPQKVII</sequence>
<dbReference type="GO" id="GO:0005975">
    <property type="term" value="P:carbohydrate metabolic process"/>
    <property type="evidence" value="ECO:0007669"/>
    <property type="project" value="InterPro"/>
</dbReference>
<dbReference type="PANTHER" id="PTHR46066">
    <property type="entry name" value="CHITINASE DOMAIN-CONTAINING PROTEIN 1 FAMILY MEMBER"/>
    <property type="match status" value="1"/>
</dbReference>